<dbReference type="GO" id="GO:0005829">
    <property type="term" value="C:cytosol"/>
    <property type="evidence" value="ECO:0007669"/>
    <property type="project" value="TreeGrafter"/>
</dbReference>
<protein>
    <recommendedName>
        <fullName evidence="2">Rab proteins geranylgeranyltransferase</fullName>
    </recommendedName>
</protein>
<evidence type="ECO:0000313" key="4">
    <source>
        <dbReference type="Proteomes" id="UP000308549"/>
    </source>
</evidence>
<dbReference type="Gene3D" id="3.50.50.60">
    <property type="entry name" value="FAD/NAD(P)-binding domain"/>
    <property type="match status" value="1"/>
</dbReference>
<evidence type="ECO:0000256" key="2">
    <source>
        <dbReference type="PIRNR" id="PIRNR037514"/>
    </source>
</evidence>
<proteinExistence type="inferred from homology"/>
<dbReference type="InterPro" id="IPR036188">
    <property type="entry name" value="FAD/NAD-bd_sf"/>
</dbReference>
<dbReference type="GO" id="GO:0016192">
    <property type="term" value="P:vesicle-mediated transport"/>
    <property type="evidence" value="ECO:0007669"/>
    <property type="project" value="TreeGrafter"/>
</dbReference>
<dbReference type="PANTHER" id="PTHR11787:SF4">
    <property type="entry name" value="CHM, RAB ESCORT PROTEIN 1"/>
    <property type="match status" value="1"/>
</dbReference>
<dbReference type="InterPro" id="IPR018203">
    <property type="entry name" value="GDP_dissociation_inhibitor"/>
</dbReference>
<evidence type="ECO:0000313" key="3">
    <source>
        <dbReference type="EMBL" id="TKA27579.1"/>
    </source>
</evidence>
<dbReference type="GO" id="GO:0005968">
    <property type="term" value="C:Rab-protein geranylgeranyltransferase complex"/>
    <property type="evidence" value="ECO:0007669"/>
    <property type="project" value="TreeGrafter"/>
</dbReference>
<dbReference type="GO" id="GO:0005092">
    <property type="term" value="F:GDP-dissociation inhibitor activity"/>
    <property type="evidence" value="ECO:0007669"/>
    <property type="project" value="UniProtKB-UniRule"/>
</dbReference>
<dbReference type="PIRSF" id="PIRSF037514">
    <property type="entry name" value="Rab_ger_ger_transf_A_fun"/>
    <property type="match status" value="1"/>
</dbReference>
<dbReference type="InterPro" id="IPR017230">
    <property type="entry name" value="Mrs6"/>
</dbReference>
<dbReference type="Gene3D" id="1.10.405.10">
    <property type="entry name" value="Guanine Nucleotide Dissociation Inhibitor, domain 1"/>
    <property type="match status" value="1"/>
</dbReference>
<sequence length="511" mass="55189">MDSLDQTEWDVTISGTGLPQSLLALALSRSGLRILHLDRNGYYGGNEAALALRDAEEWTQEHGDQAGQERRAFSQAELVNKDGERSQTGLGPSRAYSLALAPQLVYTRSNLLPVLVSSRTHEQMDFQAVGSWFTISAPLSIQQEQSIIPTMMKVPSGREDIFADNTLDLRAKRSLTKFLRFVSAYDTDELQAQWASIRDKPVAQSLREDFGLRTDAAVAPLLGLALVPSSSDTTVMAYLVPRIARHMRSTGLFGPGFSAVLPKWGGLAEVAQVACRACAVGGGVYVLGQDAASASTTEDGRTEVKLSGSEKVTTKWLVGCVDDLPHSFSQQTGKEDGKPWPRSITIVSSPLTSLFPTTSEGGVTPAGAVIAVDSPDSDEPPVHIVAHASDSGECPQGQCVLYASTASENGMEKLDLAVKSLLQSVGEDPKPQVLWSMRFLQRAPRSAVTQTSDSAREGNVIRLQTLSTDVVLEDGMLEDVKKAWHAITGESEEHFMKFEPRNGEAEDDSVL</sequence>
<dbReference type="Gene3D" id="3.30.519.10">
    <property type="entry name" value="Guanine Nucleotide Dissociation Inhibitor, domain 2"/>
    <property type="match status" value="1"/>
</dbReference>
<dbReference type="GO" id="GO:0005634">
    <property type="term" value="C:nucleus"/>
    <property type="evidence" value="ECO:0007669"/>
    <property type="project" value="TreeGrafter"/>
</dbReference>
<accession>A0A4V5N4F9</accession>
<dbReference type="Proteomes" id="UP000308549">
    <property type="component" value="Unassembled WGS sequence"/>
</dbReference>
<comment type="caution">
    <text evidence="3">The sequence shown here is derived from an EMBL/GenBank/DDBJ whole genome shotgun (WGS) entry which is preliminary data.</text>
</comment>
<organism evidence="3 4">
    <name type="scientific">Salinomyces thailandicus</name>
    <dbReference type="NCBI Taxonomy" id="706561"/>
    <lineage>
        <taxon>Eukaryota</taxon>
        <taxon>Fungi</taxon>
        <taxon>Dikarya</taxon>
        <taxon>Ascomycota</taxon>
        <taxon>Pezizomycotina</taxon>
        <taxon>Dothideomycetes</taxon>
        <taxon>Dothideomycetidae</taxon>
        <taxon>Mycosphaerellales</taxon>
        <taxon>Teratosphaeriaceae</taxon>
        <taxon>Salinomyces</taxon>
    </lineage>
</organism>
<reference evidence="3 4" key="1">
    <citation type="submission" date="2017-03" db="EMBL/GenBank/DDBJ databases">
        <title>Genomes of endolithic fungi from Antarctica.</title>
        <authorList>
            <person name="Coleine C."/>
            <person name="Masonjones S."/>
            <person name="Stajich J.E."/>
        </authorList>
    </citation>
    <scope>NUCLEOTIDE SEQUENCE [LARGE SCALE GENOMIC DNA]</scope>
    <source>
        <strain evidence="3 4">CCFEE 6315</strain>
    </source>
</reference>
<gene>
    <name evidence="3" type="ORF">B0A50_04411</name>
</gene>
<dbReference type="GO" id="GO:0007264">
    <property type="term" value="P:small GTPase-mediated signal transduction"/>
    <property type="evidence" value="ECO:0007669"/>
    <property type="project" value="UniProtKB-UniRule"/>
</dbReference>
<keyword evidence="4" id="KW-1185">Reference proteome</keyword>
<dbReference type="SUPFAM" id="SSF51905">
    <property type="entry name" value="FAD/NAD(P)-binding domain"/>
    <property type="match status" value="1"/>
</dbReference>
<dbReference type="Pfam" id="PF00996">
    <property type="entry name" value="GDI"/>
    <property type="match status" value="1"/>
</dbReference>
<dbReference type="EMBL" id="NAJL01000022">
    <property type="protein sequence ID" value="TKA27579.1"/>
    <property type="molecule type" value="Genomic_DNA"/>
</dbReference>
<dbReference type="OrthoDB" id="1923006at2759"/>
<dbReference type="PANTHER" id="PTHR11787">
    <property type="entry name" value="RAB GDP-DISSOCIATION INHIBITOR"/>
    <property type="match status" value="1"/>
</dbReference>
<evidence type="ECO:0000256" key="1">
    <source>
        <dbReference type="ARBA" id="ARBA00005593"/>
    </source>
</evidence>
<comment type="similarity">
    <text evidence="1 2">Belongs to the Rab GDI family.</text>
</comment>
<dbReference type="PRINTS" id="PR00891">
    <property type="entry name" value="RABGDIREP"/>
</dbReference>
<dbReference type="AlphaFoldDB" id="A0A4V5N4F9"/>
<name>A0A4V5N4F9_9PEZI</name>